<dbReference type="SUPFAM" id="SSF58038">
    <property type="entry name" value="SNARE fusion complex"/>
    <property type="match status" value="1"/>
</dbReference>
<evidence type="ECO:0000256" key="9">
    <source>
        <dbReference type="ARBA" id="ARBA00022927"/>
    </source>
</evidence>
<comment type="caution">
    <text evidence="18">The sequence shown here is derived from an EMBL/GenBank/DDBJ whole genome shotgun (WGS) entry which is preliminary data.</text>
</comment>
<keyword evidence="7" id="KW-0256">Endoplasmic reticulum</keyword>
<evidence type="ECO:0000259" key="17">
    <source>
        <dbReference type="PROSITE" id="PS50192"/>
    </source>
</evidence>
<dbReference type="PANTHER" id="PTHR15959:SF0">
    <property type="entry name" value="SYNTAXIN-18"/>
    <property type="match status" value="1"/>
</dbReference>
<feature type="region of interest" description="Disordered" evidence="15">
    <location>
        <begin position="18"/>
        <end position="45"/>
    </location>
</feature>
<keyword evidence="5" id="KW-0813">Transport</keyword>
<organism evidence="18 19">
    <name type="scientific">Plakobranchus ocellatus</name>
    <dbReference type="NCBI Taxonomy" id="259542"/>
    <lineage>
        <taxon>Eukaryota</taxon>
        <taxon>Metazoa</taxon>
        <taxon>Spiralia</taxon>
        <taxon>Lophotrochozoa</taxon>
        <taxon>Mollusca</taxon>
        <taxon>Gastropoda</taxon>
        <taxon>Heterobranchia</taxon>
        <taxon>Euthyneura</taxon>
        <taxon>Panpulmonata</taxon>
        <taxon>Sacoglossa</taxon>
        <taxon>Placobranchoidea</taxon>
        <taxon>Plakobranchidae</taxon>
        <taxon>Plakobranchus</taxon>
    </lineage>
</organism>
<dbReference type="GO" id="GO:0006890">
    <property type="term" value="P:retrograde vesicle-mediated transport, Golgi to endoplasmic reticulum"/>
    <property type="evidence" value="ECO:0007669"/>
    <property type="project" value="TreeGrafter"/>
</dbReference>
<dbReference type="Proteomes" id="UP000735302">
    <property type="component" value="Unassembled WGS sequence"/>
</dbReference>
<name>A0AAV4BDZ4_9GAST</name>
<evidence type="ECO:0000256" key="5">
    <source>
        <dbReference type="ARBA" id="ARBA00022448"/>
    </source>
</evidence>
<feature type="domain" description="T-SNARE coiled-coil homology" evidence="17">
    <location>
        <begin position="238"/>
        <end position="300"/>
    </location>
</feature>
<evidence type="ECO:0000256" key="8">
    <source>
        <dbReference type="ARBA" id="ARBA00022892"/>
    </source>
</evidence>
<evidence type="ECO:0000256" key="13">
    <source>
        <dbReference type="ARBA" id="ARBA00046280"/>
    </source>
</evidence>
<dbReference type="GO" id="GO:0015031">
    <property type="term" value="P:protein transport"/>
    <property type="evidence" value="ECO:0007669"/>
    <property type="project" value="UniProtKB-KW"/>
</dbReference>
<keyword evidence="10 16" id="KW-1133">Transmembrane helix</keyword>
<dbReference type="GO" id="GO:0005789">
    <property type="term" value="C:endoplasmic reticulum membrane"/>
    <property type="evidence" value="ECO:0007669"/>
    <property type="project" value="UniProtKB-SubCell"/>
</dbReference>
<dbReference type="GO" id="GO:0031201">
    <property type="term" value="C:SNARE complex"/>
    <property type="evidence" value="ECO:0007669"/>
    <property type="project" value="TreeGrafter"/>
</dbReference>
<evidence type="ECO:0000256" key="7">
    <source>
        <dbReference type="ARBA" id="ARBA00022824"/>
    </source>
</evidence>
<protein>
    <recommendedName>
        <fullName evidence="4">Syntaxin-18</fullName>
    </recommendedName>
</protein>
<keyword evidence="19" id="KW-1185">Reference proteome</keyword>
<keyword evidence="8" id="KW-0931">ER-Golgi transport</keyword>
<evidence type="ECO:0000256" key="4">
    <source>
        <dbReference type="ARBA" id="ARBA00019409"/>
    </source>
</evidence>
<dbReference type="EMBL" id="BLXT01004901">
    <property type="protein sequence ID" value="GFO17798.1"/>
    <property type="molecule type" value="Genomic_DNA"/>
</dbReference>
<comment type="function">
    <text evidence="1">Syntaxin that may be involved in targeting and fusion of Golgi-derived retrograde transport vesicles with the ER.</text>
</comment>
<evidence type="ECO:0000256" key="3">
    <source>
        <dbReference type="ARBA" id="ARBA00009063"/>
    </source>
</evidence>
<evidence type="ECO:0000313" key="18">
    <source>
        <dbReference type="EMBL" id="GFO17798.1"/>
    </source>
</evidence>
<comment type="similarity">
    <text evidence="3">Belongs to the syntaxin family.</text>
</comment>
<reference evidence="18 19" key="1">
    <citation type="journal article" date="2021" name="Elife">
        <title>Chloroplast acquisition without the gene transfer in kleptoplastic sea slugs, Plakobranchus ocellatus.</title>
        <authorList>
            <person name="Maeda T."/>
            <person name="Takahashi S."/>
            <person name="Yoshida T."/>
            <person name="Shimamura S."/>
            <person name="Takaki Y."/>
            <person name="Nagai Y."/>
            <person name="Toyoda A."/>
            <person name="Suzuki Y."/>
            <person name="Arimoto A."/>
            <person name="Ishii H."/>
            <person name="Satoh N."/>
            <person name="Nishiyama T."/>
            <person name="Hasebe M."/>
            <person name="Maruyama T."/>
            <person name="Minagawa J."/>
            <person name="Obokata J."/>
            <person name="Shigenobu S."/>
        </authorList>
    </citation>
    <scope>NUCLEOTIDE SEQUENCE [LARGE SCALE GENOMIC DNA]</scope>
</reference>
<evidence type="ECO:0000256" key="16">
    <source>
        <dbReference type="SAM" id="Phobius"/>
    </source>
</evidence>
<keyword evidence="9" id="KW-0653">Protein transport</keyword>
<feature type="compositionally biased region" description="Basic and acidic residues" evidence="15">
    <location>
        <begin position="36"/>
        <end position="45"/>
    </location>
</feature>
<keyword evidence="6 16" id="KW-0812">Transmembrane</keyword>
<evidence type="ECO:0000256" key="14">
    <source>
        <dbReference type="SAM" id="Coils"/>
    </source>
</evidence>
<gene>
    <name evidence="18" type="ORF">PoB_004430300</name>
</gene>
<evidence type="ECO:0000256" key="15">
    <source>
        <dbReference type="SAM" id="MobiDB-lite"/>
    </source>
</evidence>
<sequence>MADVTNVFKATVKALKSRNKALSEMSNEDPPSQTTSKREKSDFESRAKELVKTISRLRDFLLQHRKEYVSSGSLLSIGGSGLSESERDQIDNDAQEIMKTCKQTIVMFRVEADRQKALPQVKEHRNAVMILIESYLKAICKIYSEQKAVRVKRVVDKKKISKLEPERKHSQYTRKQLKKEFAKDHNSTMSDKENISPETDRLQSTRAVIEETPVVENEDDQITLEEAQMFELENKTLYEEMNSMVQEVRQIEGQVVEIAKLQEIFTEKILEQDVQINTISNTVVGTTENIKDANEEIREAIKKKAEFRVWILFFLLVCSLSLLFLDWYNN</sequence>
<feature type="transmembrane region" description="Helical" evidence="16">
    <location>
        <begin position="307"/>
        <end position="328"/>
    </location>
</feature>
<keyword evidence="11 14" id="KW-0175">Coiled coil</keyword>
<evidence type="ECO:0000256" key="10">
    <source>
        <dbReference type="ARBA" id="ARBA00022989"/>
    </source>
</evidence>
<evidence type="ECO:0000256" key="6">
    <source>
        <dbReference type="ARBA" id="ARBA00022692"/>
    </source>
</evidence>
<feature type="region of interest" description="Disordered" evidence="15">
    <location>
        <begin position="181"/>
        <end position="202"/>
    </location>
</feature>
<keyword evidence="12 16" id="KW-0472">Membrane</keyword>
<proteinExistence type="inferred from homology"/>
<dbReference type="Gene3D" id="1.20.5.110">
    <property type="match status" value="1"/>
</dbReference>
<dbReference type="PANTHER" id="PTHR15959">
    <property type="entry name" value="SYNTAXIN-18"/>
    <property type="match status" value="1"/>
</dbReference>
<dbReference type="FunFam" id="1.20.5.110:FF:000015">
    <property type="entry name" value="Syntaxin-18, putative"/>
    <property type="match status" value="1"/>
</dbReference>
<dbReference type="InterPro" id="IPR019529">
    <property type="entry name" value="Syntaxin-18_N"/>
</dbReference>
<comment type="subcellular location">
    <subcellularLocation>
        <location evidence="13">Endomembrane system</location>
        <topology evidence="13">Single-pass type IV membrane protein</topology>
    </subcellularLocation>
    <subcellularLocation>
        <location evidence="2">Endoplasmic reticulum membrane</location>
        <topology evidence="2">Single-pass membrane protein</topology>
    </subcellularLocation>
</comment>
<evidence type="ECO:0000313" key="19">
    <source>
        <dbReference type="Proteomes" id="UP000735302"/>
    </source>
</evidence>
<evidence type="ECO:0000256" key="2">
    <source>
        <dbReference type="ARBA" id="ARBA00004389"/>
    </source>
</evidence>
<evidence type="ECO:0000256" key="11">
    <source>
        <dbReference type="ARBA" id="ARBA00023054"/>
    </source>
</evidence>
<accession>A0AAV4BDZ4</accession>
<dbReference type="PROSITE" id="PS50192">
    <property type="entry name" value="T_SNARE"/>
    <property type="match status" value="1"/>
</dbReference>
<evidence type="ECO:0000256" key="12">
    <source>
        <dbReference type="ARBA" id="ARBA00023136"/>
    </source>
</evidence>
<dbReference type="Pfam" id="PF10496">
    <property type="entry name" value="Syntaxin-18_N"/>
    <property type="match status" value="1"/>
</dbReference>
<dbReference type="InterPro" id="IPR000727">
    <property type="entry name" value="T_SNARE_dom"/>
</dbReference>
<feature type="coiled-coil region" evidence="14">
    <location>
        <begin position="215"/>
        <end position="254"/>
    </location>
</feature>
<dbReference type="AlphaFoldDB" id="A0AAV4BDZ4"/>
<evidence type="ECO:0000256" key="1">
    <source>
        <dbReference type="ARBA" id="ARBA00003746"/>
    </source>
</evidence>